<reference evidence="2" key="1">
    <citation type="journal article" date="2014" name="Science">
        <title>Ancient hybridizations among the ancestral genomes of bread wheat.</title>
        <authorList>
            <consortium name="International Wheat Genome Sequencing Consortium,"/>
            <person name="Marcussen T."/>
            <person name="Sandve S.R."/>
            <person name="Heier L."/>
            <person name="Spannagl M."/>
            <person name="Pfeifer M."/>
            <person name="Jakobsen K.S."/>
            <person name="Wulff B.B."/>
            <person name="Steuernagel B."/>
            <person name="Mayer K.F."/>
            <person name="Olsen O.A."/>
        </authorList>
    </citation>
    <scope>NUCLEOTIDE SEQUENCE [LARGE SCALE GENOMIC DNA]</scope>
    <source>
        <strain evidence="2">cv. AL8/78</strain>
    </source>
</reference>
<proteinExistence type="predicted"/>
<keyword evidence="2" id="KW-1185">Reference proteome</keyword>
<reference evidence="2" key="2">
    <citation type="journal article" date="2017" name="Nat. Plants">
        <title>The Aegilops tauschii genome reveals multiple impacts of transposons.</title>
        <authorList>
            <person name="Zhao G."/>
            <person name="Zou C."/>
            <person name="Li K."/>
            <person name="Wang K."/>
            <person name="Li T."/>
            <person name="Gao L."/>
            <person name="Zhang X."/>
            <person name="Wang H."/>
            <person name="Yang Z."/>
            <person name="Liu X."/>
            <person name="Jiang W."/>
            <person name="Mao L."/>
            <person name="Kong X."/>
            <person name="Jiao Y."/>
            <person name="Jia J."/>
        </authorList>
    </citation>
    <scope>NUCLEOTIDE SEQUENCE [LARGE SCALE GENOMIC DNA]</scope>
    <source>
        <strain evidence="2">cv. AL8/78</strain>
    </source>
</reference>
<dbReference type="Gramene" id="AET6Gv20439300.41">
    <property type="protein sequence ID" value="AET6Gv20439300.41"/>
    <property type="gene ID" value="AET6Gv20439300"/>
</dbReference>
<protein>
    <submittedName>
        <fullName evidence="1">Uncharacterized protein</fullName>
    </submittedName>
</protein>
<evidence type="ECO:0000313" key="1">
    <source>
        <dbReference type="EnsemblPlants" id="AET6Gv20439300.41"/>
    </source>
</evidence>
<dbReference type="EnsemblPlants" id="AET6Gv20439300.41">
    <property type="protein sequence ID" value="AET6Gv20439300.41"/>
    <property type="gene ID" value="AET6Gv20439300"/>
</dbReference>
<sequence length="84" mass="9778">VGISLARTLCLDGTWQSLVNSFSTNASYIISTVLWVYWYAHPLSSVYRPFRQKIVQNRLIEIIVLNYPFVQGCLYQRYGSILSW</sequence>
<name>A0A453NP36_AEGTS</name>
<accession>A0A453NP36</accession>
<reference evidence="1" key="4">
    <citation type="submission" date="2019-03" db="UniProtKB">
        <authorList>
            <consortium name="EnsemblPlants"/>
        </authorList>
    </citation>
    <scope>IDENTIFICATION</scope>
</reference>
<reference evidence="1" key="3">
    <citation type="journal article" date="2017" name="Nature">
        <title>Genome sequence of the progenitor of the wheat D genome Aegilops tauschii.</title>
        <authorList>
            <person name="Luo M.C."/>
            <person name="Gu Y.Q."/>
            <person name="Puiu D."/>
            <person name="Wang H."/>
            <person name="Twardziok S.O."/>
            <person name="Deal K.R."/>
            <person name="Huo N."/>
            <person name="Zhu T."/>
            <person name="Wang L."/>
            <person name="Wang Y."/>
            <person name="McGuire P.E."/>
            <person name="Liu S."/>
            <person name="Long H."/>
            <person name="Ramasamy R.K."/>
            <person name="Rodriguez J.C."/>
            <person name="Van S.L."/>
            <person name="Yuan L."/>
            <person name="Wang Z."/>
            <person name="Xia Z."/>
            <person name="Xiao L."/>
            <person name="Anderson O.D."/>
            <person name="Ouyang S."/>
            <person name="Liang Y."/>
            <person name="Zimin A.V."/>
            <person name="Pertea G."/>
            <person name="Qi P."/>
            <person name="Bennetzen J.L."/>
            <person name="Dai X."/>
            <person name="Dawson M.W."/>
            <person name="Muller H.G."/>
            <person name="Kugler K."/>
            <person name="Rivarola-Duarte L."/>
            <person name="Spannagl M."/>
            <person name="Mayer K.F.X."/>
            <person name="Lu F.H."/>
            <person name="Bevan M.W."/>
            <person name="Leroy P."/>
            <person name="Li P."/>
            <person name="You F.M."/>
            <person name="Sun Q."/>
            <person name="Liu Z."/>
            <person name="Lyons E."/>
            <person name="Wicker T."/>
            <person name="Salzberg S.L."/>
            <person name="Devos K.M."/>
            <person name="Dvorak J."/>
        </authorList>
    </citation>
    <scope>NUCLEOTIDE SEQUENCE [LARGE SCALE GENOMIC DNA]</scope>
    <source>
        <strain evidence="1">cv. AL8/78</strain>
    </source>
</reference>
<reference evidence="1" key="5">
    <citation type="journal article" date="2021" name="G3 (Bethesda)">
        <title>Aegilops tauschii genome assembly Aet v5.0 features greater sequence contiguity and improved annotation.</title>
        <authorList>
            <person name="Wang L."/>
            <person name="Zhu T."/>
            <person name="Rodriguez J.C."/>
            <person name="Deal K.R."/>
            <person name="Dubcovsky J."/>
            <person name="McGuire P.E."/>
            <person name="Lux T."/>
            <person name="Spannagl M."/>
            <person name="Mayer K.F.X."/>
            <person name="Baldrich P."/>
            <person name="Meyers B.C."/>
            <person name="Huo N."/>
            <person name="Gu Y.Q."/>
            <person name="Zhou H."/>
            <person name="Devos K.M."/>
            <person name="Bennetzen J.L."/>
            <person name="Unver T."/>
            <person name="Budak H."/>
            <person name="Gulick P.J."/>
            <person name="Galiba G."/>
            <person name="Kalapos B."/>
            <person name="Nelson D.R."/>
            <person name="Li P."/>
            <person name="You F.M."/>
            <person name="Luo M.C."/>
            <person name="Dvorak J."/>
        </authorList>
    </citation>
    <scope>NUCLEOTIDE SEQUENCE [LARGE SCALE GENOMIC DNA]</scope>
    <source>
        <strain evidence="1">cv. AL8/78</strain>
    </source>
</reference>
<dbReference type="Proteomes" id="UP000015105">
    <property type="component" value="Chromosome 6D"/>
</dbReference>
<dbReference type="AlphaFoldDB" id="A0A453NP36"/>
<evidence type="ECO:0000313" key="2">
    <source>
        <dbReference type="Proteomes" id="UP000015105"/>
    </source>
</evidence>
<organism evidence="1 2">
    <name type="scientific">Aegilops tauschii subsp. strangulata</name>
    <name type="common">Goatgrass</name>
    <dbReference type="NCBI Taxonomy" id="200361"/>
    <lineage>
        <taxon>Eukaryota</taxon>
        <taxon>Viridiplantae</taxon>
        <taxon>Streptophyta</taxon>
        <taxon>Embryophyta</taxon>
        <taxon>Tracheophyta</taxon>
        <taxon>Spermatophyta</taxon>
        <taxon>Magnoliopsida</taxon>
        <taxon>Liliopsida</taxon>
        <taxon>Poales</taxon>
        <taxon>Poaceae</taxon>
        <taxon>BOP clade</taxon>
        <taxon>Pooideae</taxon>
        <taxon>Triticodae</taxon>
        <taxon>Triticeae</taxon>
        <taxon>Triticinae</taxon>
        <taxon>Aegilops</taxon>
    </lineage>
</organism>